<gene>
    <name evidence="6" type="ORF">GCM10023329_52030</name>
</gene>
<dbReference type="RefSeq" id="WP_345615912.1">
    <property type="nucleotide sequence ID" value="NZ_BAABJV010000021.1"/>
</dbReference>
<feature type="domain" description="3-hydroxyacyl-CoA dehydrogenase C-terminal" evidence="4">
    <location>
        <begin position="190"/>
        <end position="286"/>
    </location>
</feature>
<sequence>MSGDIRRVGVVGGGQMGAGIAEVCARAGLDTVVCEVDATAARAARDRVVASLDRAVRRGKAEEADARDALARMVFTGTLDDLADRQLVVEAVVENPAAKTEVFAALDKIVEDPGAVLATNTSSLPVMRLGMATGRADRVVGLHFFNPVPVLPLVEVVSSLHTSPGTIAAVRDFATGTLGKTVIRSQDRSGFVVNALLVPYLLSAVRMAESGFATAADIDAGMELGCAHPMGPLKLADLIGLDTVASIARSLYEEFREPLYAPPPLLQRMVEAGLLGRKSGRGFHTYDRGRPPGPDAG</sequence>
<dbReference type="Proteomes" id="UP001501147">
    <property type="component" value="Unassembled WGS sequence"/>
</dbReference>
<evidence type="ECO:0000259" key="5">
    <source>
        <dbReference type="Pfam" id="PF02737"/>
    </source>
</evidence>
<dbReference type="Pfam" id="PF00725">
    <property type="entry name" value="3HCDH"/>
    <property type="match status" value="1"/>
</dbReference>
<keyword evidence="7" id="KW-1185">Reference proteome</keyword>
<dbReference type="PANTHER" id="PTHR48075:SF9">
    <property type="entry name" value="3-HYDROXYBUTYRYL-COA DEHYDROGENASE"/>
    <property type="match status" value="1"/>
</dbReference>
<dbReference type="Pfam" id="PF02737">
    <property type="entry name" value="3HCDH_N"/>
    <property type="match status" value="1"/>
</dbReference>
<evidence type="ECO:0000259" key="4">
    <source>
        <dbReference type="Pfam" id="PF00725"/>
    </source>
</evidence>
<keyword evidence="3" id="KW-0560">Oxidoreductase</keyword>
<dbReference type="PANTHER" id="PTHR48075">
    <property type="entry name" value="3-HYDROXYACYL-COA DEHYDROGENASE FAMILY PROTEIN"/>
    <property type="match status" value="1"/>
</dbReference>
<dbReference type="PIRSF" id="PIRSF000105">
    <property type="entry name" value="HCDH"/>
    <property type="match status" value="1"/>
</dbReference>
<name>A0ABP9BEA4_9ACTN</name>
<feature type="domain" description="3-hydroxyacyl-CoA dehydrogenase NAD binding" evidence="5">
    <location>
        <begin position="8"/>
        <end position="187"/>
    </location>
</feature>
<dbReference type="InterPro" id="IPR008927">
    <property type="entry name" value="6-PGluconate_DH-like_C_sf"/>
</dbReference>
<comment type="pathway">
    <text evidence="1">Lipid metabolism; butanoate metabolism.</text>
</comment>
<accession>A0ABP9BEA4</accession>
<comment type="similarity">
    <text evidence="2">Belongs to the 3-hydroxyacyl-CoA dehydrogenase family.</text>
</comment>
<dbReference type="SUPFAM" id="SSF51735">
    <property type="entry name" value="NAD(P)-binding Rossmann-fold domains"/>
    <property type="match status" value="1"/>
</dbReference>
<reference evidence="7" key="1">
    <citation type="journal article" date="2019" name="Int. J. Syst. Evol. Microbiol.">
        <title>The Global Catalogue of Microorganisms (GCM) 10K type strain sequencing project: providing services to taxonomists for standard genome sequencing and annotation.</title>
        <authorList>
            <consortium name="The Broad Institute Genomics Platform"/>
            <consortium name="The Broad Institute Genome Sequencing Center for Infectious Disease"/>
            <person name="Wu L."/>
            <person name="Ma J."/>
        </authorList>
    </citation>
    <scope>NUCLEOTIDE SEQUENCE [LARGE SCALE GENOMIC DNA]</scope>
    <source>
        <strain evidence="7">JCM 18324</strain>
    </source>
</reference>
<dbReference type="InterPro" id="IPR036291">
    <property type="entry name" value="NAD(P)-bd_dom_sf"/>
</dbReference>
<evidence type="ECO:0000256" key="2">
    <source>
        <dbReference type="ARBA" id="ARBA00009463"/>
    </source>
</evidence>
<dbReference type="Gene3D" id="3.40.50.720">
    <property type="entry name" value="NAD(P)-binding Rossmann-like Domain"/>
    <property type="match status" value="1"/>
</dbReference>
<dbReference type="SUPFAM" id="SSF48179">
    <property type="entry name" value="6-phosphogluconate dehydrogenase C-terminal domain-like"/>
    <property type="match status" value="1"/>
</dbReference>
<dbReference type="InterPro" id="IPR006176">
    <property type="entry name" value="3-OHacyl-CoA_DH_NAD-bd"/>
</dbReference>
<evidence type="ECO:0000313" key="6">
    <source>
        <dbReference type="EMBL" id="GAA4793317.1"/>
    </source>
</evidence>
<evidence type="ECO:0000256" key="3">
    <source>
        <dbReference type="ARBA" id="ARBA00023002"/>
    </source>
</evidence>
<proteinExistence type="inferred from homology"/>
<organism evidence="6 7">
    <name type="scientific">Streptomyces sanyensis</name>
    <dbReference type="NCBI Taxonomy" id="568869"/>
    <lineage>
        <taxon>Bacteria</taxon>
        <taxon>Bacillati</taxon>
        <taxon>Actinomycetota</taxon>
        <taxon>Actinomycetes</taxon>
        <taxon>Kitasatosporales</taxon>
        <taxon>Streptomycetaceae</taxon>
        <taxon>Streptomyces</taxon>
    </lineage>
</organism>
<comment type="caution">
    <text evidence="6">The sequence shown here is derived from an EMBL/GenBank/DDBJ whole genome shotgun (WGS) entry which is preliminary data.</text>
</comment>
<dbReference type="EMBL" id="BAABJV010000021">
    <property type="protein sequence ID" value="GAA4793317.1"/>
    <property type="molecule type" value="Genomic_DNA"/>
</dbReference>
<protein>
    <submittedName>
        <fullName evidence="6">3-hydroxybutyryl-CoA dehydrogenase</fullName>
    </submittedName>
</protein>
<dbReference type="InterPro" id="IPR013328">
    <property type="entry name" value="6PGD_dom2"/>
</dbReference>
<evidence type="ECO:0000256" key="1">
    <source>
        <dbReference type="ARBA" id="ARBA00005086"/>
    </source>
</evidence>
<dbReference type="InterPro" id="IPR006108">
    <property type="entry name" value="3HC_DH_C"/>
</dbReference>
<dbReference type="Gene3D" id="1.10.1040.10">
    <property type="entry name" value="N-(1-d-carboxylethyl)-l-norvaline Dehydrogenase, domain 2"/>
    <property type="match status" value="1"/>
</dbReference>
<dbReference type="NCBIfam" id="NF005875">
    <property type="entry name" value="PRK07819.1"/>
    <property type="match status" value="1"/>
</dbReference>
<evidence type="ECO:0000313" key="7">
    <source>
        <dbReference type="Proteomes" id="UP001501147"/>
    </source>
</evidence>
<dbReference type="InterPro" id="IPR022694">
    <property type="entry name" value="3-OHacyl-CoA_DH"/>
</dbReference>